<dbReference type="GO" id="GO:0005975">
    <property type="term" value="P:carbohydrate metabolic process"/>
    <property type="evidence" value="ECO:0007669"/>
    <property type="project" value="UniProtKB-ARBA"/>
</dbReference>
<evidence type="ECO:0000313" key="3">
    <source>
        <dbReference type="EMBL" id="MDI5969428.1"/>
    </source>
</evidence>
<feature type="chain" id="PRO_5041698475" evidence="1">
    <location>
        <begin position="33"/>
        <end position="947"/>
    </location>
</feature>
<dbReference type="AlphaFoldDB" id="A0AA90H1S9"/>
<dbReference type="CDD" id="cd00146">
    <property type="entry name" value="PKD"/>
    <property type="match status" value="1"/>
</dbReference>
<dbReference type="SUPFAM" id="SSF51126">
    <property type="entry name" value="Pectin lyase-like"/>
    <property type="match status" value="1"/>
</dbReference>
<dbReference type="InterPro" id="IPR039448">
    <property type="entry name" value="Beta_helix"/>
</dbReference>
<name>A0AA90H1S9_9ACTN</name>
<dbReference type="SUPFAM" id="SSF49299">
    <property type="entry name" value="PKD domain"/>
    <property type="match status" value="2"/>
</dbReference>
<feature type="signal peptide" evidence="1">
    <location>
        <begin position="1"/>
        <end position="32"/>
    </location>
</feature>
<gene>
    <name evidence="3" type="ORF">POF50_008750</name>
</gene>
<dbReference type="InterPro" id="IPR022409">
    <property type="entry name" value="PKD/Chitinase_dom"/>
</dbReference>
<feature type="domain" description="PKD" evidence="2">
    <location>
        <begin position="432"/>
        <end position="486"/>
    </location>
</feature>
<accession>A0AA90H1S9</accession>
<evidence type="ECO:0000259" key="2">
    <source>
        <dbReference type="PROSITE" id="PS50093"/>
    </source>
</evidence>
<dbReference type="InterPro" id="IPR011050">
    <property type="entry name" value="Pectin_lyase_fold/virulence"/>
</dbReference>
<sequence>MRSSRPLTRAVLAALCAAAVVTGLGAGPSASADAGTPSDLYVSNQPACNSGTTRGDGTQASPFCSIQQAADVVLPGQSIVITNYFTSGSPFAGFTLSRSGTPSQPITFEVRTSSGHGAVEIAPPMSPPQGWTPVTLRNVHDVAMRGLTLERTTDAVDVTGSQNITLDQLTLAGSVDAGDGVRIDGTSSGVTVSRSALLGLQDGHAVEAAAGAHDIAVTTNQIEESNGSAVALDGTTAAAVTSNSFYDTCGSDVALTGGSAGSVENNTLGSGKESANANCPEDPVVAVDAASQSRVTSDYNDFTSYDAANRASYGWGGTTYATPAARTGATDDGTHDHYGSALLNYVINDPTGIDAANADAPGELATDVNGFRHGDDPSVSNTGTGSIGYADRGAVELHDTVTVPGTVHVTPPEHIVPFTATVPVGDATDAWGEPLTYSVDFGDGGQPVTGTAADPPQHTYTVAGLYTETVTMTDTDGVSQSLSVPVIAGTVDAVPATLTAHTVQMDSGAVGGQADFTFPTTGDFERDTQFIDFGDGTTGDVLNGEETHQYPGPGIYPATLTRTDLFGRTSTAKTVFTASDEINVTAGAKTATATIAAHGTWTAPGSALGLYDTDPAELRVNATGAADGGWLTAYPAGGTRPSASTLNFPAGHDASNQETVVPGASNGIAIYNGAASSAKVSVVTVASYSPAEAGSSYHPTNPTTLLDTRNGTGGVSTAVGAGKSVTVKIAGVGSVPANATAVTLDVAENTTKASGSLSVAPHGTTGKAVTTSYWAAGESVTNLVTLPLTDGQVTLTNNSTGTANLIAALDGWYGADATGSGAWPVAPTRVLNTQTGLGETGGKPLKLAPGATLKVKVAGTASLPATGLTAADLNLTVSAPTTSGWLVAYPDDTTRPTAGAVNYTKDHTIAGQALIKVGADGYIDLYNPTTTAIDVFADIHGGYVPMS</sequence>
<dbReference type="Pfam" id="PF18911">
    <property type="entry name" value="PKD_4"/>
    <property type="match status" value="1"/>
</dbReference>
<dbReference type="InterPro" id="IPR012334">
    <property type="entry name" value="Pectin_lyas_fold"/>
</dbReference>
<dbReference type="InterPro" id="IPR035986">
    <property type="entry name" value="PKD_dom_sf"/>
</dbReference>
<dbReference type="EMBL" id="JABXJJ020000009">
    <property type="protein sequence ID" value="MDI5969428.1"/>
    <property type="molecule type" value="Genomic_DNA"/>
</dbReference>
<dbReference type="RefSeq" id="WP_271317313.1">
    <property type="nucleotide sequence ID" value="NZ_JABXJJ020000009.1"/>
</dbReference>
<proteinExistence type="predicted"/>
<dbReference type="SMART" id="SM00089">
    <property type="entry name" value="PKD"/>
    <property type="match status" value="2"/>
</dbReference>
<protein>
    <submittedName>
        <fullName evidence="3">PKD domain-containing protein</fullName>
    </submittedName>
</protein>
<reference evidence="3" key="1">
    <citation type="submission" date="2023-05" db="EMBL/GenBank/DDBJ databases">
        <title>Streptantibioticus silvisoli sp. nov., acidotolerant actinomycetes 1 from pine litter.</title>
        <authorList>
            <person name="Swiecimska M."/>
            <person name="Golinska P."/>
            <person name="Sangal V."/>
            <person name="Wachnowicz B."/>
            <person name="Goodfellow M."/>
        </authorList>
    </citation>
    <scope>NUCLEOTIDE SEQUENCE</scope>
    <source>
        <strain evidence="3">SL13</strain>
    </source>
</reference>
<evidence type="ECO:0000256" key="1">
    <source>
        <dbReference type="SAM" id="SignalP"/>
    </source>
</evidence>
<feature type="domain" description="PKD" evidence="2">
    <location>
        <begin position="532"/>
        <end position="575"/>
    </location>
</feature>
<organism evidence="3">
    <name type="scientific">Streptantibioticus silvisoli</name>
    <dbReference type="NCBI Taxonomy" id="2705255"/>
    <lineage>
        <taxon>Bacteria</taxon>
        <taxon>Bacillati</taxon>
        <taxon>Actinomycetota</taxon>
        <taxon>Actinomycetes</taxon>
        <taxon>Kitasatosporales</taxon>
        <taxon>Streptomycetaceae</taxon>
        <taxon>Streptantibioticus</taxon>
    </lineage>
</organism>
<keyword evidence="1" id="KW-0732">Signal</keyword>
<dbReference type="PROSITE" id="PS50093">
    <property type="entry name" value="PKD"/>
    <property type="match status" value="2"/>
</dbReference>
<comment type="caution">
    <text evidence="3">The sequence shown here is derived from an EMBL/GenBank/DDBJ whole genome shotgun (WGS) entry which is preliminary data.</text>
</comment>
<dbReference type="Gene3D" id="2.60.40.10">
    <property type="entry name" value="Immunoglobulins"/>
    <property type="match status" value="2"/>
</dbReference>
<dbReference type="InterPro" id="IPR000601">
    <property type="entry name" value="PKD_dom"/>
</dbReference>
<dbReference type="Pfam" id="PF13229">
    <property type="entry name" value="Beta_helix"/>
    <property type="match status" value="1"/>
</dbReference>
<dbReference type="InterPro" id="IPR013783">
    <property type="entry name" value="Ig-like_fold"/>
</dbReference>
<dbReference type="Gene3D" id="2.160.20.10">
    <property type="entry name" value="Single-stranded right-handed beta-helix, Pectin lyase-like"/>
    <property type="match status" value="1"/>
</dbReference>